<dbReference type="Proteomes" id="UP000218615">
    <property type="component" value="Unassembled WGS sequence"/>
</dbReference>
<gene>
    <name evidence="1" type="ORF">MNV_750017</name>
</gene>
<dbReference type="RefSeq" id="WP_096207054.1">
    <property type="nucleotide sequence ID" value="NZ_FZMP01000224.1"/>
</dbReference>
<sequence length="112" mass="12752">MDISNYSQEAILTYALVNDKFDAFISCLNHLKSTNDRFAFFCIDIGVTTAFGEKVFEYKDKIKKLAGKNYFGIFSFTPSAYMPPEFILRNYLSESLSNTFFMTGGTNVCLEI</sequence>
<accession>A0A284VTA8</accession>
<organism evidence="1 2">
    <name type="scientific">Candidatus Methanoperedens nitratireducens</name>
    <dbReference type="NCBI Taxonomy" id="1392998"/>
    <lineage>
        <taxon>Archaea</taxon>
        <taxon>Methanobacteriati</taxon>
        <taxon>Methanobacteriota</taxon>
        <taxon>Stenosarchaea group</taxon>
        <taxon>Methanomicrobia</taxon>
        <taxon>Methanosarcinales</taxon>
        <taxon>ANME-2 cluster</taxon>
        <taxon>Candidatus Methanoperedentaceae</taxon>
        <taxon>Candidatus Methanoperedens</taxon>
    </lineage>
</organism>
<name>A0A284VTA8_9EURY</name>
<dbReference type="AlphaFoldDB" id="A0A284VTA8"/>
<keyword evidence="2" id="KW-1185">Reference proteome</keyword>
<reference evidence="2" key="1">
    <citation type="submission" date="2017-06" db="EMBL/GenBank/DDBJ databases">
        <authorList>
            <person name="Cremers G."/>
        </authorList>
    </citation>
    <scope>NUCLEOTIDE SEQUENCE [LARGE SCALE GENOMIC DNA]</scope>
</reference>
<evidence type="ECO:0000313" key="1">
    <source>
        <dbReference type="EMBL" id="SNQ62502.1"/>
    </source>
</evidence>
<dbReference type="EMBL" id="FZMP01000224">
    <property type="protein sequence ID" value="SNQ62502.1"/>
    <property type="molecule type" value="Genomic_DNA"/>
</dbReference>
<evidence type="ECO:0000313" key="2">
    <source>
        <dbReference type="Proteomes" id="UP000218615"/>
    </source>
</evidence>
<proteinExistence type="predicted"/>
<protein>
    <submittedName>
        <fullName evidence="1">Uncharacterized protein</fullName>
    </submittedName>
</protein>